<name>A0ABN8PK86_9CNID</name>
<evidence type="ECO:0000313" key="2">
    <source>
        <dbReference type="Proteomes" id="UP001159405"/>
    </source>
</evidence>
<dbReference type="EMBL" id="CALNXK010000076">
    <property type="protein sequence ID" value="CAH3145611.1"/>
    <property type="molecule type" value="Genomic_DNA"/>
</dbReference>
<accession>A0ABN8PK86</accession>
<keyword evidence="2" id="KW-1185">Reference proteome</keyword>
<organism evidence="1 2">
    <name type="scientific">Porites lobata</name>
    <dbReference type="NCBI Taxonomy" id="104759"/>
    <lineage>
        <taxon>Eukaryota</taxon>
        <taxon>Metazoa</taxon>
        <taxon>Cnidaria</taxon>
        <taxon>Anthozoa</taxon>
        <taxon>Hexacorallia</taxon>
        <taxon>Scleractinia</taxon>
        <taxon>Fungiina</taxon>
        <taxon>Poritidae</taxon>
        <taxon>Porites</taxon>
    </lineage>
</organism>
<protein>
    <submittedName>
        <fullName evidence="1">Uncharacterized protein</fullName>
    </submittedName>
</protein>
<proteinExistence type="predicted"/>
<sequence length="108" mass="12051">SDLSSRCVKTSTARILSLSSVLSDATERLDKDLHEPRASVIFSNIRCHRKAGQGLSGAKSLCYLQYCMCSMFCFVIQLLSEPDKQDCWPILVSADMQSILYPSNFLPL</sequence>
<reference evidence="1 2" key="1">
    <citation type="submission" date="2022-05" db="EMBL/GenBank/DDBJ databases">
        <authorList>
            <consortium name="Genoscope - CEA"/>
            <person name="William W."/>
        </authorList>
    </citation>
    <scope>NUCLEOTIDE SEQUENCE [LARGE SCALE GENOMIC DNA]</scope>
</reference>
<gene>
    <name evidence="1" type="ORF">PLOB_00044609</name>
</gene>
<dbReference type="Proteomes" id="UP001159405">
    <property type="component" value="Unassembled WGS sequence"/>
</dbReference>
<comment type="caution">
    <text evidence="1">The sequence shown here is derived from an EMBL/GenBank/DDBJ whole genome shotgun (WGS) entry which is preliminary data.</text>
</comment>
<feature type="non-terminal residue" evidence="1">
    <location>
        <position position="1"/>
    </location>
</feature>
<evidence type="ECO:0000313" key="1">
    <source>
        <dbReference type="EMBL" id="CAH3145611.1"/>
    </source>
</evidence>